<keyword evidence="5" id="KW-0498">Mitosis</keyword>
<feature type="region of interest" description="Disordered" evidence="8">
    <location>
        <begin position="107"/>
        <end position="151"/>
    </location>
</feature>
<accession>A0A7S4QW40</accession>
<evidence type="ECO:0000256" key="6">
    <source>
        <dbReference type="ARBA" id="ARBA00023306"/>
    </source>
</evidence>
<feature type="repeat" description="WD" evidence="7">
    <location>
        <begin position="413"/>
        <end position="446"/>
    </location>
</feature>
<dbReference type="SUPFAM" id="SSF50978">
    <property type="entry name" value="WD40 repeat-like"/>
    <property type="match status" value="1"/>
</dbReference>
<feature type="repeat" description="WD" evidence="7">
    <location>
        <begin position="283"/>
        <end position="314"/>
    </location>
</feature>
<dbReference type="Pfam" id="PF24807">
    <property type="entry name" value="WD40_CDC20-Fz"/>
    <property type="match status" value="1"/>
</dbReference>
<dbReference type="InterPro" id="IPR001680">
    <property type="entry name" value="WD40_rpt"/>
</dbReference>
<dbReference type="Gene3D" id="2.130.10.10">
    <property type="entry name" value="YVTN repeat-like/Quinoprotein amine dehydrogenase"/>
    <property type="match status" value="1"/>
</dbReference>
<evidence type="ECO:0000256" key="7">
    <source>
        <dbReference type="PROSITE-ProRule" id="PRU00221"/>
    </source>
</evidence>
<dbReference type="EMBL" id="HBNR01036979">
    <property type="protein sequence ID" value="CAE4593549.1"/>
    <property type="molecule type" value="Transcribed_RNA"/>
</dbReference>
<evidence type="ECO:0000256" key="1">
    <source>
        <dbReference type="ARBA" id="ARBA00006445"/>
    </source>
</evidence>
<dbReference type="GO" id="GO:0051301">
    <property type="term" value="P:cell division"/>
    <property type="evidence" value="ECO:0007669"/>
    <property type="project" value="UniProtKB-KW"/>
</dbReference>
<dbReference type="InterPro" id="IPR056150">
    <property type="entry name" value="WD40_CDC20-Fz"/>
</dbReference>
<proteinExistence type="inferred from homology"/>
<gene>
    <name evidence="10" type="ORF">AMON00008_LOCUS25479</name>
</gene>
<evidence type="ECO:0000256" key="4">
    <source>
        <dbReference type="ARBA" id="ARBA00022737"/>
    </source>
</evidence>
<dbReference type="InterPro" id="IPR036322">
    <property type="entry name" value="WD40_repeat_dom_sf"/>
</dbReference>
<protein>
    <recommendedName>
        <fullName evidence="9">CDC20/Fizzy WD40 domain-containing protein</fullName>
    </recommendedName>
</protein>
<dbReference type="PANTHER" id="PTHR19918">
    <property type="entry name" value="CELL DIVISION CYCLE 20 CDC20 FIZZY -RELATED"/>
    <property type="match status" value="1"/>
</dbReference>
<dbReference type="PANTHER" id="PTHR19918:SF8">
    <property type="entry name" value="FI02843P"/>
    <property type="match status" value="1"/>
</dbReference>
<evidence type="ECO:0000256" key="8">
    <source>
        <dbReference type="SAM" id="MobiDB-lite"/>
    </source>
</evidence>
<dbReference type="GO" id="GO:0031145">
    <property type="term" value="P:anaphase-promoting complex-dependent catabolic process"/>
    <property type="evidence" value="ECO:0007669"/>
    <property type="project" value="TreeGrafter"/>
</dbReference>
<dbReference type="GO" id="GO:1990757">
    <property type="term" value="F:ubiquitin ligase activator activity"/>
    <property type="evidence" value="ECO:0007669"/>
    <property type="project" value="TreeGrafter"/>
</dbReference>
<evidence type="ECO:0000313" key="10">
    <source>
        <dbReference type="EMBL" id="CAE4593549.1"/>
    </source>
</evidence>
<name>A0A7S4QW40_9DINO</name>
<dbReference type="GO" id="GO:0010997">
    <property type="term" value="F:anaphase-promoting complex binding"/>
    <property type="evidence" value="ECO:0007669"/>
    <property type="project" value="InterPro"/>
</dbReference>
<evidence type="ECO:0000256" key="3">
    <source>
        <dbReference type="ARBA" id="ARBA00022618"/>
    </source>
</evidence>
<dbReference type="InterPro" id="IPR015943">
    <property type="entry name" value="WD40/YVTN_repeat-like_dom_sf"/>
</dbReference>
<keyword evidence="4" id="KW-0677">Repeat</keyword>
<reference evidence="10" key="1">
    <citation type="submission" date="2021-01" db="EMBL/GenBank/DDBJ databases">
        <authorList>
            <person name="Corre E."/>
            <person name="Pelletier E."/>
            <person name="Niang G."/>
            <person name="Scheremetjew M."/>
            <person name="Finn R."/>
            <person name="Kale V."/>
            <person name="Holt S."/>
            <person name="Cochrane G."/>
            <person name="Meng A."/>
            <person name="Brown T."/>
            <person name="Cohen L."/>
        </authorList>
    </citation>
    <scope>NUCLEOTIDE SEQUENCE</scope>
    <source>
        <strain evidence="10">CCMP3105</strain>
    </source>
</reference>
<feature type="domain" description="CDC20/Fizzy WD40" evidence="9">
    <location>
        <begin position="156"/>
        <end position="444"/>
    </location>
</feature>
<dbReference type="GO" id="GO:0005680">
    <property type="term" value="C:anaphase-promoting complex"/>
    <property type="evidence" value="ECO:0007669"/>
    <property type="project" value="TreeGrafter"/>
</dbReference>
<dbReference type="InterPro" id="IPR033010">
    <property type="entry name" value="Cdc20/Fizzy"/>
</dbReference>
<evidence type="ECO:0000256" key="5">
    <source>
        <dbReference type="ARBA" id="ARBA00022776"/>
    </source>
</evidence>
<keyword evidence="2 7" id="KW-0853">WD repeat</keyword>
<keyword evidence="3" id="KW-0132">Cell division</keyword>
<dbReference type="AlphaFoldDB" id="A0A7S4QW40"/>
<dbReference type="PROSITE" id="PS50294">
    <property type="entry name" value="WD_REPEATS_REGION"/>
    <property type="match status" value="1"/>
</dbReference>
<sequence length="473" mass="50526">MAQAPKWRSPVSAMMGGTAPMDLQLDDNRCSSDICMSDRLIPSRGTCGDLGKFKLERDENWAPRNDYHEILSRNVLGPGALADARVLRYSHLPQQRQDSSQSLLQVLPPGAGSAGAGGHAESRGGCFRGTAGAGGAGGRRPRSGHRALPPGAAKVLDAPGLVDDFYSHPVDWSARDAVAVALSEAVFLFDVPSGRAERLLALPAGNATALRWTGEGLHLGVGTSTGEIQLWDACVQRQLRSLRGHSGRIGALAWHEHVLSSGSADTEVHHHDVRIREHRVGRLAAHADFVCGLDYSAGGALASGGNDNAVYVWESPAARRPLHVLPEHRAAVKAVRWCPWQRHVLATGGGSADRQVCLWNASSGRLLASADAGSQVTGVVWGFEERELLTAHGYSRNQLSLWRYPSLARAGELEGHSGRLLGLAQSPDGSLVCSSSADETLRFWRVFSPRAGEKRQGEHVAAAPGSSVLRTIR</sequence>
<evidence type="ECO:0000256" key="2">
    <source>
        <dbReference type="ARBA" id="ARBA00022574"/>
    </source>
</evidence>
<organism evidence="10">
    <name type="scientific">Alexandrium monilatum</name>
    <dbReference type="NCBI Taxonomy" id="311494"/>
    <lineage>
        <taxon>Eukaryota</taxon>
        <taxon>Sar</taxon>
        <taxon>Alveolata</taxon>
        <taxon>Dinophyceae</taxon>
        <taxon>Gonyaulacales</taxon>
        <taxon>Pyrocystaceae</taxon>
        <taxon>Alexandrium</taxon>
    </lineage>
</organism>
<dbReference type="GO" id="GO:1905786">
    <property type="term" value="P:positive regulation of anaphase-promoting complex-dependent catabolic process"/>
    <property type="evidence" value="ECO:0007669"/>
    <property type="project" value="TreeGrafter"/>
</dbReference>
<evidence type="ECO:0000259" key="9">
    <source>
        <dbReference type="Pfam" id="PF24807"/>
    </source>
</evidence>
<keyword evidence="6" id="KW-0131">Cell cycle</keyword>
<dbReference type="PROSITE" id="PS50082">
    <property type="entry name" value="WD_REPEATS_2"/>
    <property type="match status" value="2"/>
</dbReference>
<comment type="similarity">
    <text evidence="1">Belongs to the WD repeat CDC20/Fizzy family.</text>
</comment>
<dbReference type="SMART" id="SM00320">
    <property type="entry name" value="WD40"/>
    <property type="match status" value="5"/>
</dbReference>